<sequence length="113" mass="12356">MTADQLALGFADRRTGQESNLAAATATHRAYREHAERALAALVADGRPFTADDIRRAIPEDVEPHSPNVLPSVLGIWAARRVIVPCGEYRSPRRARRASRNRVWVAGRATSAA</sequence>
<evidence type="ECO:0000313" key="1">
    <source>
        <dbReference type="EMBL" id="GGM65042.1"/>
    </source>
</evidence>
<proteinExistence type="predicted"/>
<evidence type="ECO:0000313" key="2">
    <source>
        <dbReference type="Proteomes" id="UP000637578"/>
    </source>
</evidence>
<dbReference type="Proteomes" id="UP000637578">
    <property type="component" value="Unassembled WGS sequence"/>
</dbReference>
<reference evidence="1" key="2">
    <citation type="submission" date="2020-09" db="EMBL/GenBank/DDBJ databases">
        <authorList>
            <person name="Sun Q."/>
            <person name="Zhou Y."/>
        </authorList>
    </citation>
    <scope>NUCLEOTIDE SEQUENCE</scope>
    <source>
        <strain evidence="1">CGMCC 4.5737</strain>
    </source>
</reference>
<dbReference type="AlphaFoldDB" id="A0A8J3CH11"/>
<comment type="caution">
    <text evidence="1">The sequence shown here is derived from an EMBL/GenBank/DDBJ whole genome shotgun (WGS) entry which is preliminary data.</text>
</comment>
<organism evidence="1 2">
    <name type="scientific">Longimycelium tulufanense</name>
    <dbReference type="NCBI Taxonomy" id="907463"/>
    <lineage>
        <taxon>Bacteria</taxon>
        <taxon>Bacillati</taxon>
        <taxon>Actinomycetota</taxon>
        <taxon>Actinomycetes</taxon>
        <taxon>Pseudonocardiales</taxon>
        <taxon>Pseudonocardiaceae</taxon>
        <taxon>Longimycelium</taxon>
    </lineage>
</organism>
<accession>A0A8J3CH11</accession>
<name>A0A8J3CH11_9PSEU</name>
<dbReference type="RefSeq" id="WP_189059798.1">
    <property type="nucleotide sequence ID" value="NZ_BMMK01000019.1"/>
</dbReference>
<gene>
    <name evidence="1" type="ORF">GCM10012275_39480</name>
</gene>
<keyword evidence="2" id="KW-1185">Reference proteome</keyword>
<protein>
    <submittedName>
        <fullName evidence="1">Uncharacterized protein</fullName>
    </submittedName>
</protein>
<reference evidence="1" key="1">
    <citation type="journal article" date="2014" name="Int. J. Syst. Evol. Microbiol.">
        <title>Complete genome sequence of Corynebacterium casei LMG S-19264T (=DSM 44701T), isolated from a smear-ripened cheese.</title>
        <authorList>
            <consortium name="US DOE Joint Genome Institute (JGI-PGF)"/>
            <person name="Walter F."/>
            <person name="Albersmeier A."/>
            <person name="Kalinowski J."/>
            <person name="Ruckert C."/>
        </authorList>
    </citation>
    <scope>NUCLEOTIDE SEQUENCE</scope>
    <source>
        <strain evidence="1">CGMCC 4.5737</strain>
    </source>
</reference>
<dbReference type="EMBL" id="BMMK01000019">
    <property type="protein sequence ID" value="GGM65042.1"/>
    <property type="molecule type" value="Genomic_DNA"/>
</dbReference>